<keyword evidence="7" id="KW-0843">Virulence</keyword>
<keyword evidence="18" id="KW-1185">Reference proteome</keyword>
<evidence type="ECO:0000259" key="15">
    <source>
        <dbReference type="PROSITE" id="PS50941"/>
    </source>
</evidence>
<proteinExistence type="inferred from homology"/>
<evidence type="ECO:0000256" key="7">
    <source>
        <dbReference type="ARBA" id="ARBA00023026"/>
    </source>
</evidence>
<name>A0A3D8QRS5_9EURO</name>
<feature type="compositionally biased region" description="Acidic residues" evidence="13">
    <location>
        <begin position="965"/>
        <end position="976"/>
    </location>
</feature>
<dbReference type="EC" id="3.2.1.14" evidence="3"/>
<evidence type="ECO:0000256" key="13">
    <source>
        <dbReference type="SAM" id="MobiDB-lite"/>
    </source>
</evidence>
<dbReference type="InterPro" id="IPR001579">
    <property type="entry name" value="Glyco_hydro_18_chit_AS"/>
</dbReference>
<feature type="domain" description="Chitin-binding type-1" evidence="15">
    <location>
        <begin position="25"/>
        <end position="62"/>
    </location>
</feature>
<dbReference type="GeneID" id="38120159"/>
<evidence type="ECO:0000259" key="16">
    <source>
        <dbReference type="PROSITE" id="PS51910"/>
    </source>
</evidence>
<evidence type="ECO:0000256" key="14">
    <source>
        <dbReference type="SAM" id="SignalP"/>
    </source>
</evidence>
<dbReference type="CDD" id="cd00035">
    <property type="entry name" value="ChtBD1"/>
    <property type="match status" value="1"/>
</dbReference>
<dbReference type="CDD" id="cd06922">
    <property type="entry name" value="ChtBD1_GH18_1"/>
    <property type="match status" value="1"/>
</dbReference>
<dbReference type="PANTHER" id="PTHR11177:SF402">
    <property type="entry name" value="CHITINASE"/>
    <property type="match status" value="1"/>
</dbReference>
<feature type="disulfide bond" evidence="11">
    <location>
        <begin position="124"/>
        <end position="138"/>
    </location>
</feature>
<dbReference type="PROSITE" id="PS00026">
    <property type="entry name" value="CHIT_BIND_I_1"/>
    <property type="match status" value="1"/>
</dbReference>
<evidence type="ECO:0000256" key="1">
    <source>
        <dbReference type="ARBA" id="ARBA00000822"/>
    </source>
</evidence>
<dbReference type="InterPro" id="IPR001223">
    <property type="entry name" value="Glyco_hydro18_cat"/>
</dbReference>
<organism evidence="17 18">
    <name type="scientific">Aspergillus mulundensis</name>
    <dbReference type="NCBI Taxonomy" id="1810919"/>
    <lineage>
        <taxon>Eukaryota</taxon>
        <taxon>Fungi</taxon>
        <taxon>Dikarya</taxon>
        <taxon>Ascomycota</taxon>
        <taxon>Pezizomycotina</taxon>
        <taxon>Eurotiomycetes</taxon>
        <taxon>Eurotiomycetidae</taxon>
        <taxon>Eurotiales</taxon>
        <taxon>Aspergillaceae</taxon>
        <taxon>Aspergillus</taxon>
        <taxon>Aspergillus subgen. Nidulantes</taxon>
    </lineage>
</organism>
<dbReference type="PROSITE" id="PS51910">
    <property type="entry name" value="GH18_2"/>
    <property type="match status" value="1"/>
</dbReference>
<evidence type="ECO:0000256" key="2">
    <source>
        <dbReference type="ARBA" id="ARBA00008682"/>
    </source>
</evidence>
<dbReference type="SUPFAM" id="SSF54556">
    <property type="entry name" value="Chitinase insertion domain"/>
    <property type="match status" value="1"/>
</dbReference>
<keyword evidence="8" id="KW-0119">Carbohydrate metabolism</keyword>
<dbReference type="Gene3D" id="3.10.50.10">
    <property type="match status" value="1"/>
</dbReference>
<dbReference type="GO" id="GO:0008843">
    <property type="term" value="F:endochitinase activity"/>
    <property type="evidence" value="ECO:0007669"/>
    <property type="project" value="UniProtKB-EC"/>
</dbReference>
<feature type="disulfide bond" evidence="11">
    <location>
        <begin position="38"/>
        <end position="52"/>
    </location>
</feature>
<dbReference type="OrthoDB" id="73875at2759"/>
<dbReference type="EMBL" id="PVWQ01000014">
    <property type="protein sequence ID" value="RDW64378.1"/>
    <property type="molecule type" value="Genomic_DNA"/>
</dbReference>
<evidence type="ECO:0000313" key="18">
    <source>
        <dbReference type="Proteomes" id="UP000256690"/>
    </source>
</evidence>
<evidence type="ECO:0000256" key="3">
    <source>
        <dbReference type="ARBA" id="ARBA00012729"/>
    </source>
</evidence>
<keyword evidence="10" id="KW-0624">Polysaccharide degradation</keyword>
<dbReference type="SUPFAM" id="SSF51445">
    <property type="entry name" value="(Trans)glycosidases"/>
    <property type="match status" value="1"/>
</dbReference>
<dbReference type="InterPro" id="IPR050314">
    <property type="entry name" value="Glycosyl_Hydrlase_18"/>
</dbReference>
<dbReference type="RefSeq" id="XP_026599537.1">
    <property type="nucleotide sequence ID" value="XM_026751805.1"/>
</dbReference>
<evidence type="ECO:0000256" key="10">
    <source>
        <dbReference type="ARBA" id="ARBA00023326"/>
    </source>
</evidence>
<keyword evidence="9 12" id="KW-0326">Glycosidase</keyword>
<comment type="caution">
    <text evidence="11">Lacks conserved residue(s) required for the propagation of feature annotation.</text>
</comment>
<keyword evidence="4 11" id="KW-0147">Chitin-binding</keyword>
<dbReference type="InterPro" id="IPR018371">
    <property type="entry name" value="Chitin-binding_1_CS"/>
</dbReference>
<dbReference type="SMART" id="SM00270">
    <property type="entry name" value="ChtBD1"/>
    <property type="match status" value="3"/>
</dbReference>
<evidence type="ECO:0000256" key="8">
    <source>
        <dbReference type="ARBA" id="ARBA00023277"/>
    </source>
</evidence>
<dbReference type="PANTHER" id="PTHR11177">
    <property type="entry name" value="CHITINASE"/>
    <property type="match status" value="1"/>
</dbReference>
<dbReference type="InterPro" id="IPR011583">
    <property type="entry name" value="Chitinase_II/V-like_cat"/>
</dbReference>
<evidence type="ECO:0000256" key="5">
    <source>
        <dbReference type="ARBA" id="ARBA00022801"/>
    </source>
</evidence>
<comment type="similarity">
    <text evidence="2">Belongs to the glycosyl hydrolase 18 family. Chitinase class V subfamily.</text>
</comment>
<keyword evidence="5 12" id="KW-0378">Hydrolase</keyword>
<accession>A0A3D8QRS5</accession>
<evidence type="ECO:0000256" key="6">
    <source>
        <dbReference type="ARBA" id="ARBA00023024"/>
    </source>
</evidence>
<keyword evidence="11" id="KW-1015">Disulfide bond</keyword>
<evidence type="ECO:0000313" key="17">
    <source>
        <dbReference type="EMBL" id="RDW64378.1"/>
    </source>
</evidence>
<feature type="domain" description="Chitin-binding type-1" evidence="15">
    <location>
        <begin position="102"/>
        <end position="150"/>
    </location>
</feature>
<dbReference type="Pfam" id="PF00187">
    <property type="entry name" value="Chitin_bind_1"/>
    <property type="match status" value="1"/>
</dbReference>
<sequence length="1289" mass="143811">MHPLGSSAISFFAFVVLSILFLVRAQDCSTLSPCATGCCNKFGYCGVGDDYCGSDCVASCDYRPECDASNPCATGCCNKFGYCGLGPNYCAEDVCVAGCERRAECDPGGYGEFADSAKCPLNVCCSKFGFCGTTKDFCGTKKVRRPSCNKKNGLSRVVGYYEGWSMQRFCNDFYPEQIPVGVYTHLNYAFASIDPETFEILAPSSYESDMMRRLTALKRSDPDLKVFIAVGGWTFNDPGPTATVFSDMARSPRNRQAFFRSLLSFMSTYGFDGIDLDWEYPVADDRSGRPEDYENFVDLIANLKTFLKSSGGRHGLSITLPASYWYLQHFDIAKLQYWVDFFNIMSYDLHGAWDRNNKWLEPELNSHTNLTEITNALDLLWRNDIDPEKVVLGIAFYARVFSASSASCMEPGCKFESGGNAGRCSNEVGILLNSEIVEIMDELQVKPTFDKEAAVKILKFDSNQWLTYDDAETFKLKAEFASSQCLGGVMVWAVSHDLPYGNYSRALGEAANRKVKAIALGAQSGDAETRTVYPQCKWTNCWENCPAGWTLVQRTDDDAGDNQGMVDHTGCQKGTDHFFCCPPDAEVPKCGWYGHRNGKCNGKDNCPSGMLEVGSNTEHCENNNYQAACCTYDTPSMKLYSQCKWGQSPDCDKGTCSNSLVANSSTGTGGDYCSYRKYWEDAVGNYATYQERKYCCDQEDNSKWEDCEWYDSYGLLRIAEGTDLENYCWSNCPSDTVRVAMETRNGCEAADGGRVRCCKPKHLTIKKRSADDYTDENKVLDGQVQDFLDDPTCGLEQHLRLKRSWTDDVYIPDDASLGKFTSVIHFAGGVGDYLARGADTYNADIHGRSSSPQLARRATAVAEHAIEYLLLYILTSPPGLTDSQRMHMWEFRVQADYRHLSAANIRDYAYRTIDTLRDGYDAFVTMIVCNLDYYNALLGNEDFVLDCECEAEGCCLTGTDPCVEEEEGVPDSEDEDLVGRGKKRPINPTLADGKKFPFYGRTYEERYKVTKNRKHPLRSKAFHFALKSICHSGSMDVVPIKADKEVEDFDVEHQLEMNTIGQYVKHATNGNLPSKKPVPTGLAVLPVKYVRDHLTGKVLANPPIMKGGEKSNIPLVRIMNALGSRTNNGDFTLLLKQVNGVKSRLWMGKDPWAAEDLEDEVESTDPDVANEAISKIRAVVGAISYMNHIKVQPVMVSQAHEVEKELGLSDAAWQANGNGQGLGVRWWRLVYKDLLETRSAKATSFVERWTDELIKRWGVRTGSDAEQILDAALTLQKAETKIRMNGLNY</sequence>
<dbReference type="GO" id="GO:0000272">
    <property type="term" value="P:polysaccharide catabolic process"/>
    <property type="evidence" value="ECO:0007669"/>
    <property type="project" value="UniProtKB-KW"/>
</dbReference>
<dbReference type="Gene3D" id="3.30.60.10">
    <property type="entry name" value="Endochitinase-like"/>
    <property type="match status" value="1"/>
</dbReference>
<dbReference type="Pfam" id="PF00704">
    <property type="entry name" value="Glyco_hydro_18"/>
    <property type="match status" value="1"/>
</dbReference>
<dbReference type="STRING" id="1810919.A0A3D8QRS5"/>
<dbReference type="PROSITE" id="PS01095">
    <property type="entry name" value="GH18_1"/>
    <property type="match status" value="1"/>
</dbReference>
<dbReference type="SUPFAM" id="SSF57016">
    <property type="entry name" value="Plant lectins/antimicrobial peptides"/>
    <property type="match status" value="1"/>
</dbReference>
<feature type="domain" description="GH18" evidence="16">
    <location>
        <begin position="155"/>
        <end position="514"/>
    </location>
</feature>
<keyword evidence="14" id="KW-0732">Signal</keyword>
<dbReference type="InterPro" id="IPR017853">
    <property type="entry name" value="GH"/>
</dbReference>
<dbReference type="PROSITE" id="PS50941">
    <property type="entry name" value="CHIT_BIND_I_2"/>
    <property type="match status" value="2"/>
</dbReference>
<evidence type="ECO:0000256" key="9">
    <source>
        <dbReference type="ARBA" id="ARBA00023295"/>
    </source>
</evidence>
<dbReference type="SMART" id="SM00636">
    <property type="entry name" value="Glyco_18"/>
    <property type="match status" value="1"/>
</dbReference>
<dbReference type="InterPro" id="IPR036861">
    <property type="entry name" value="Endochitinase-like_sf"/>
</dbReference>
<evidence type="ECO:0000256" key="12">
    <source>
        <dbReference type="RuleBase" id="RU000489"/>
    </source>
</evidence>
<comment type="caution">
    <text evidence="17">The sequence shown here is derived from an EMBL/GenBank/DDBJ whole genome shotgun (WGS) entry which is preliminary data.</text>
</comment>
<gene>
    <name evidence="17" type="ORF">DSM5745_09789</name>
</gene>
<feature type="region of interest" description="Disordered" evidence="13">
    <location>
        <begin position="965"/>
        <end position="984"/>
    </location>
</feature>
<protein>
    <recommendedName>
        <fullName evidence="3">chitinase</fullName>
        <ecNumber evidence="3">3.2.1.14</ecNumber>
    </recommendedName>
</protein>
<feature type="disulfide bond" evidence="11">
    <location>
        <begin position="119"/>
        <end position="131"/>
    </location>
</feature>
<dbReference type="GO" id="GO:0008061">
    <property type="term" value="F:chitin binding"/>
    <property type="evidence" value="ECO:0007669"/>
    <property type="project" value="UniProtKB-UniRule"/>
</dbReference>
<feature type="disulfide bond" evidence="11">
    <location>
        <begin position="56"/>
        <end position="60"/>
    </location>
</feature>
<dbReference type="Gene3D" id="3.20.20.80">
    <property type="entry name" value="Glycosidases"/>
    <property type="match status" value="1"/>
</dbReference>
<dbReference type="InterPro" id="IPR001002">
    <property type="entry name" value="Chitin-bd_1"/>
</dbReference>
<dbReference type="GO" id="GO:0006032">
    <property type="term" value="P:chitin catabolic process"/>
    <property type="evidence" value="ECO:0007669"/>
    <property type="project" value="UniProtKB-KW"/>
</dbReference>
<dbReference type="InterPro" id="IPR029070">
    <property type="entry name" value="Chitinase_insertion_sf"/>
</dbReference>
<reference evidence="17 18" key="1">
    <citation type="journal article" date="2018" name="IMA Fungus">
        <title>IMA Genome-F 9: Draft genome sequence of Annulohypoxylon stygium, Aspergillus mulundensis, Berkeleyomyces basicola (syn. Thielaviopsis basicola), Ceratocystis smalleyi, two Cercospora beticola strains, Coleophoma cylindrospora, Fusarium fracticaudum, Phialophora cf. hyalina, and Morchella septimelata.</title>
        <authorList>
            <person name="Wingfield B.D."/>
            <person name="Bills G.F."/>
            <person name="Dong Y."/>
            <person name="Huang W."/>
            <person name="Nel W.J."/>
            <person name="Swalarsk-Parry B.S."/>
            <person name="Vaghefi N."/>
            <person name="Wilken P.M."/>
            <person name="An Z."/>
            <person name="de Beer Z.W."/>
            <person name="De Vos L."/>
            <person name="Chen L."/>
            <person name="Duong T.A."/>
            <person name="Gao Y."/>
            <person name="Hammerbacher A."/>
            <person name="Kikkert J.R."/>
            <person name="Li Y."/>
            <person name="Li H."/>
            <person name="Li K."/>
            <person name="Li Q."/>
            <person name="Liu X."/>
            <person name="Ma X."/>
            <person name="Naidoo K."/>
            <person name="Pethybridge S.J."/>
            <person name="Sun J."/>
            <person name="Steenkamp E.T."/>
            <person name="van der Nest M.A."/>
            <person name="van Wyk S."/>
            <person name="Wingfield M.J."/>
            <person name="Xiong C."/>
            <person name="Yue Q."/>
            <person name="Zhang X."/>
        </authorList>
    </citation>
    <scope>NUCLEOTIDE SEQUENCE [LARGE SCALE GENOMIC DNA]</scope>
    <source>
        <strain evidence="17 18">DSM 5745</strain>
    </source>
</reference>
<evidence type="ECO:0000256" key="11">
    <source>
        <dbReference type="PROSITE-ProRule" id="PRU00261"/>
    </source>
</evidence>
<feature type="signal peptide" evidence="14">
    <location>
        <begin position="1"/>
        <end position="25"/>
    </location>
</feature>
<evidence type="ECO:0000256" key="4">
    <source>
        <dbReference type="ARBA" id="ARBA00022669"/>
    </source>
</evidence>
<feature type="chain" id="PRO_5017781455" description="chitinase" evidence="14">
    <location>
        <begin position="26"/>
        <end position="1289"/>
    </location>
</feature>
<dbReference type="Proteomes" id="UP000256690">
    <property type="component" value="Unassembled WGS sequence"/>
</dbReference>
<comment type="catalytic activity">
    <reaction evidence="1">
        <text>Random endo-hydrolysis of N-acetyl-beta-D-glucosaminide (1-&gt;4)-beta-linkages in chitin and chitodextrins.</text>
        <dbReference type="EC" id="3.2.1.14"/>
    </reaction>
</comment>
<keyword evidence="6" id="KW-0146">Chitin degradation</keyword>